<comment type="similarity">
    <text evidence="3">Belongs to the carbohydrate kinase PfkB family. Ribokinase subfamily.</text>
</comment>
<dbReference type="GO" id="GO:0019303">
    <property type="term" value="P:D-ribose catabolic process"/>
    <property type="evidence" value="ECO:0007669"/>
    <property type="project" value="UniProtKB-UniRule"/>
</dbReference>
<feature type="binding site" evidence="3">
    <location>
        <begin position="15"/>
        <end position="17"/>
    </location>
    <ligand>
        <name>substrate</name>
    </ligand>
</feature>
<dbReference type="GO" id="GO:0005634">
    <property type="term" value="C:nucleus"/>
    <property type="evidence" value="ECO:0007669"/>
    <property type="project" value="UniProtKB-SubCell"/>
</dbReference>
<dbReference type="STRING" id="576137.A0A1L7XHR9"/>
<name>A0A1L7XHR9_9HELO</name>
<dbReference type="InterPro" id="IPR011877">
    <property type="entry name" value="Ribokinase"/>
</dbReference>
<feature type="binding site" evidence="3">
    <location>
        <position position="343"/>
    </location>
    <ligand>
        <name>K(+)</name>
        <dbReference type="ChEBI" id="CHEBI:29103"/>
    </ligand>
</feature>
<dbReference type="EC" id="2.7.1.15" evidence="3"/>
<feature type="domain" description="Carbohydrate kinase PfkB" evidence="4">
    <location>
        <begin position="7"/>
        <end position="346"/>
    </location>
</feature>
<comment type="catalytic activity">
    <reaction evidence="3">
        <text>D-ribose + ATP = D-ribose 5-phosphate + ADP + H(+)</text>
        <dbReference type="Rhea" id="RHEA:13697"/>
        <dbReference type="ChEBI" id="CHEBI:15378"/>
        <dbReference type="ChEBI" id="CHEBI:30616"/>
        <dbReference type="ChEBI" id="CHEBI:47013"/>
        <dbReference type="ChEBI" id="CHEBI:78346"/>
        <dbReference type="ChEBI" id="CHEBI:456216"/>
        <dbReference type="EC" id="2.7.1.15"/>
    </reaction>
</comment>
<feature type="active site" description="Proton acceptor" evidence="3">
    <location>
        <position position="298"/>
    </location>
</feature>
<sequence length="395" mass="42758">MVLPQATIMIVGSLHMDSIYQVHNHIRPHDHVNPKGITMPGGHGGNQAVACRRMSRHKPVEGQASVGPIHERQSNADAHDIEISVYMVGMVGNDKDGLRVKEALTLNGVNIDDVKTTDEESTGTAHITVDRFGEAIVISDAKANDKLTSDIIPDLSQPLHLLLVQLEVPIETTQYVIQLAREQQPPVPVILNPAPAPDPGTQIPRDLYQVDYLIVNAQQACKLRGHGNKDAKARKPLDFEADCRHFHHEGARCVIITLGERGAIASEVERHRSNRVKITHHPALQIQEGVKDETGASDAFIGAFAVEILRQKKSGEKEDVVKAMEWGIMAGACAVAKLGSLESVPWRDEVLEREGREDGFDGVVVDSLVEGSVGLRVSNRGGNAGGGGGESVDID</sequence>
<dbReference type="OrthoDB" id="415590at2759"/>
<keyword evidence="3" id="KW-0067">ATP-binding</keyword>
<evidence type="ECO:0000256" key="1">
    <source>
        <dbReference type="ARBA" id="ARBA00022679"/>
    </source>
</evidence>
<feature type="binding site" evidence="3">
    <location>
        <position position="292"/>
    </location>
    <ligand>
        <name>K(+)</name>
        <dbReference type="ChEBI" id="CHEBI:29103"/>
    </ligand>
</feature>
<evidence type="ECO:0000256" key="2">
    <source>
        <dbReference type="ARBA" id="ARBA00022777"/>
    </source>
</evidence>
<gene>
    <name evidence="5" type="ORF">PAC_14404</name>
</gene>
<keyword evidence="3" id="KW-0119">Carbohydrate metabolism</keyword>
<feature type="binding site" evidence="3">
    <location>
        <position position="294"/>
    </location>
    <ligand>
        <name>K(+)</name>
        <dbReference type="ChEBI" id="CHEBI:29103"/>
    </ligand>
</feature>
<feature type="binding site" evidence="3">
    <location>
        <position position="339"/>
    </location>
    <ligand>
        <name>K(+)</name>
        <dbReference type="ChEBI" id="CHEBI:29103"/>
    </ligand>
</feature>
<keyword evidence="3" id="KW-0630">Potassium</keyword>
<keyword evidence="3" id="KW-0479">Metal-binding</keyword>
<dbReference type="Pfam" id="PF00294">
    <property type="entry name" value="PfkB"/>
    <property type="match status" value="1"/>
</dbReference>
<keyword evidence="3" id="KW-0460">Magnesium</keyword>
<dbReference type="GO" id="GO:0005737">
    <property type="term" value="C:cytoplasm"/>
    <property type="evidence" value="ECO:0007669"/>
    <property type="project" value="UniProtKB-SubCell"/>
</dbReference>
<feature type="binding site" evidence="3">
    <location>
        <position position="298"/>
    </location>
    <ligand>
        <name>substrate</name>
    </ligand>
</feature>
<dbReference type="PANTHER" id="PTHR10584:SF166">
    <property type="entry name" value="RIBOKINASE"/>
    <property type="match status" value="1"/>
</dbReference>
<dbReference type="Gene3D" id="3.40.1190.20">
    <property type="match status" value="1"/>
</dbReference>
<dbReference type="InterPro" id="IPR029056">
    <property type="entry name" value="Ribokinase-like"/>
</dbReference>
<comment type="pathway">
    <text evidence="3">Carbohydrate metabolism; D-ribose degradation; D-ribose 5-phosphate from beta-D-ribopyranose: step 2/2.</text>
</comment>
<dbReference type="PANTHER" id="PTHR10584">
    <property type="entry name" value="SUGAR KINASE"/>
    <property type="match status" value="1"/>
</dbReference>
<keyword evidence="6" id="KW-1185">Reference proteome</keyword>
<accession>A0A1L7XHR9</accession>
<feature type="binding site" evidence="3">
    <location>
        <begin position="257"/>
        <end position="262"/>
    </location>
    <ligand>
        <name>ATP</name>
        <dbReference type="ChEBI" id="CHEBI:30616"/>
    </ligand>
</feature>
<feature type="binding site" evidence="3">
    <location>
        <position position="167"/>
    </location>
    <ligand>
        <name>substrate</name>
    </ligand>
</feature>
<feature type="binding site" evidence="3">
    <location>
        <position position="337"/>
    </location>
    <ligand>
        <name>K(+)</name>
        <dbReference type="ChEBI" id="CHEBI:29103"/>
    </ligand>
</feature>
<protein>
    <recommendedName>
        <fullName evidence="3">Ribokinase</fullName>
        <shortName evidence="3">RK</shortName>
        <ecNumber evidence="3">2.7.1.15</ecNumber>
    </recommendedName>
</protein>
<dbReference type="GO" id="GO:0046872">
    <property type="term" value="F:metal ion binding"/>
    <property type="evidence" value="ECO:0007669"/>
    <property type="project" value="UniProtKB-KW"/>
</dbReference>
<comment type="function">
    <text evidence="3">Catalyzes the phosphorylation of ribose at O-5 in a reaction requiring ATP and magnesium. The resulting D-ribose-5-phosphate can then be used either for sythesis of nucleotides, histidine, and tryptophan, or as a component of the pentose phosphate pathway.</text>
</comment>
<dbReference type="EMBL" id="FJOG01000027">
    <property type="protein sequence ID" value="CZR64506.1"/>
    <property type="molecule type" value="Genomic_DNA"/>
</dbReference>
<feature type="binding site" evidence="3">
    <location>
        <position position="334"/>
    </location>
    <ligand>
        <name>K(+)</name>
        <dbReference type="ChEBI" id="CHEBI:29103"/>
    </ligand>
</feature>
<evidence type="ECO:0000256" key="3">
    <source>
        <dbReference type="HAMAP-Rule" id="MF_03215"/>
    </source>
</evidence>
<dbReference type="GO" id="GO:0004747">
    <property type="term" value="F:ribokinase activity"/>
    <property type="evidence" value="ECO:0007669"/>
    <property type="project" value="UniProtKB-UniRule"/>
</dbReference>
<reference evidence="5 6" key="1">
    <citation type="submission" date="2016-03" db="EMBL/GenBank/DDBJ databases">
        <authorList>
            <person name="Ploux O."/>
        </authorList>
    </citation>
    <scope>NUCLEOTIDE SEQUENCE [LARGE SCALE GENOMIC DNA]</scope>
    <source>
        <strain evidence="5 6">UAMH 11012</strain>
    </source>
</reference>
<keyword evidence="3" id="KW-0963">Cytoplasm</keyword>
<evidence type="ECO:0000259" key="4">
    <source>
        <dbReference type="Pfam" id="PF00294"/>
    </source>
</evidence>
<dbReference type="SUPFAM" id="SSF53613">
    <property type="entry name" value="Ribokinase-like"/>
    <property type="match status" value="1"/>
</dbReference>
<keyword evidence="2 3" id="KW-0418">Kinase</keyword>
<dbReference type="CDD" id="cd01174">
    <property type="entry name" value="ribokinase"/>
    <property type="match status" value="1"/>
</dbReference>
<organism evidence="5 6">
    <name type="scientific">Phialocephala subalpina</name>
    <dbReference type="NCBI Taxonomy" id="576137"/>
    <lineage>
        <taxon>Eukaryota</taxon>
        <taxon>Fungi</taxon>
        <taxon>Dikarya</taxon>
        <taxon>Ascomycota</taxon>
        <taxon>Pezizomycotina</taxon>
        <taxon>Leotiomycetes</taxon>
        <taxon>Helotiales</taxon>
        <taxon>Mollisiaceae</taxon>
        <taxon>Phialocephala</taxon>
        <taxon>Phialocephala fortinii species complex</taxon>
    </lineage>
</organism>
<evidence type="ECO:0000313" key="5">
    <source>
        <dbReference type="EMBL" id="CZR64506.1"/>
    </source>
</evidence>
<keyword evidence="3" id="KW-0539">Nucleus</keyword>
<comment type="subcellular location">
    <subcellularLocation>
        <location evidence="3">Cytoplasm</location>
    </subcellularLocation>
    <subcellularLocation>
        <location evidence="3">Nucleus</location>
    </subcellularLocation>
</comment>
<feature type="binding site" evidence="3">
    <location>
        <position position="216"/>
    </location>
    <ligand>
        <name>ATP</name>
        <dbReference type="ChEBI" id="CHEBI:30616"/>
    </ligand>
</feature>
<evidence type="ECO:0000313" key="6">
    <source>
        <dbReference type="Proteomes" id="UP000184330"/>
    </source>
</evidence>
<dbReference type="Proteomes" id="UP000184330">
    <property type="component" value="Unassembled WGS sequence"/>
</dbReference>
<proteinExistence type="inferred from homology"/>
<comment type="cofactor">
    <cofactor evidence="3">
        <name>Mg(2+)</name>
        <dbReference type="ChEBI" id="CHEBI:18420"/>
    </cofactor>
    <text evidence="3">Requires a divalent cation, most likely magnesium in vivo, as an electrophilic catalyst to aid phosphoryl group transfer. It is the chelate of the metal and the nucleotide that is the actual substrate.</text>
</comment>
<comment type="caution">
    <text evidence="3">Lacks conserved residue(s) required for the propagation of feature annotation.</text>
</comment>
<comment type="activity regulation">
    <text evidence="3">Activated by a monovalent cation that binds near, but not in, the active site. The most likely occupant of the site in vivo is potassium. Ion binding induces a conformational change that may alter substrate affinity.</text>
</comment>
<dbReference type="GO" id="GO:0005524">
    <property type="term" value="F:ATP binding"/>
    <property type="evidence" value="ECO:0007669"/>
    <property type="project" value="UniProtKB-UniRule"/>
</dbReference>
<dbReference type="InterPro" id="IPR011611">
    <property type="entry name" value="PfkB_dom"/>
</dbReference>
<comment type="subunit">
    <text evidence="3">Homodimer.</text>
</comment>
<dbReference type="HAMAP" id="MF_01987">
    <property type="entry name" value="Ribokinase"/>
    <property type="match status" value="1"/>
</dbReference>
<keyword evidence="1 3" id="KW-0808">Transferase</keyword>
<keyword evidence="3" id="KW-0547">Nucleotide-binding</keyword>
<dbReference type="AlphaFoldDB" id="A0A1L7XHR9"/>
<dbReference type="UniPathway" id="UPA00916">
    <property type="reaction ID" value="UER00889"/>
</dbReference>